<keyword evidence="1" id="KW-1133">Transmembrane helix</keyword>
<protein>
    <recommendedName>
        <fullName evidence="4">PABS domain-containing protein</fullName>
    </recommendedName>
</protein>
<proteinExistence type="predicted"/>
<dbReference type="AlphaFoldDB" id="A0A8S1GUN9"/>
<dbReference type="Gene3D" id="3.40.50.150">
    <property type="entry name" value="Vaccinia Virus protein VP39"/>
    <property type="match status" value="1"/>
</dbReference>
<sequence>MSLWSNWNQRPLWSSGSENYPASIMLRGISDWIKLWLQRRFNCLIPYLLFLGCIYFMYLLADLRYSSISKPAAENFLNKKEFFEELNEKYFGGKFASRTVGKECVNQVDTECYYALDQLVQNPEGEYYVIRLLTWNSVVVEGGVISLRKLITPAVKNRQNMDTTYWEVNPKVIDNIMTVRYMLEGMFVSGAVEMSSEATGDVLVIGIGGGDLVNHFASVYPNIKVTAVDISSVVVEFGRKYFGLRDHPNTKIQIRYGEEILREYAQQGKVVNAIHVDACFNELIQGGWACPVPTFATEEVMKDMAAVIGSKGIVTFNMLYGITAKQKEMVGEFLQILSPFFRNCYVYSLPLLPNNVIACHNFPSGGNLELTKESKKFMKDHGTELLLQDVGFTFNKYQKRRIPDESL</sequence>
<reference evidence="2" key="1">
    <citation type="submission" date="2020-10" db="EMBL/GenBank/DDBJ databases">
        <authorList>
            <person name="Kikuchi T."/>
        </authorList>
    </citation>
    <scope>NUCLEOTIDE SEQUENCE</scope>
    <source>
        <strain evidence="2">NKZ352</strain>
    </source>
</reference>
<dbReference type="InterPro" id="IPR029063">
    <property type="entry name" value="SAM-dependent_MTases_sf"/>
</dbReference>
<gene>
    <name evidence="2" type="ORF">CAUJ_LOCUS2421</name>
</gene>
<comment type="caution">
    <text evidence="2">The sequence shown here is derived from an EMBL/GenBank/DDBJ whole genome shotgun (WGS) entry which is preliminary data.</text>
</comment>
<accession>A0A8S1GUN9</accession>
<evidence type="ECO:0000256" key="1">
    <source>
        <dbReference type="SAM" id="Phobius"/>
    </source>
</evidence>
<dbReference type="OrthoDB" id="2016285at2759"/>
<dbReference type="EMBL" id="CAJGYM010000004">
    <property type="protein sequence ID" value="CAD6186502.1"/>
    <property type="molecule type" value="Genomic_DNA"/>
</dbReference>
<dbReference type="CDD" id="cd02440">
    <property type="entry name" value="AdoMet_MTases"/>
    <property type="match status" value="1"/>
</dbReference>
<name>A0A8S1GUN9_9PELO</name>
<evidence type="ECO:0000313" key="3">
    <source>
        <dbReference type="Proteomes" id="UP000835052"/>
    </source>
</evidence>
<dbReference type="Proteomes" id="UP000835052">
    <property type="component" value="Unassembled WGS sequence"/>
</dbReference>
<organism evidence="2 3">
    <name type="scientific">Caenorhabditis auriculariae</name>
    <dbReference type="NCBI Taxonomy" id="2777116"/>
    <lineage>
        <taxon>Eukaryota</taxon>
        <taxon>Metazoa</taxon>
        <taxon>Ecdysozoa</taxon>
        <taxon>Nematoda</taxon>
        <taxon>Chromadorea</taxon>
        <taxon>Rhabditida</taxon>
        <taxon>Rhabditina</taxon>
        <taxon>Rhabditomorpha</taxon>
        <taxon>Rhabditoidea</taxon>
        <taxon>Rhabditidae</taxon>
        <taxon>Peloderinae</taxon>
        <taxon>Caenorhabditis</taxon>
    </lineage>
</organism>
<keyword evidence="1" id="KW-0812">Transmembrane</keyword>
<dbReference type="SUPFAM" id="SSF53335">
    <property type="entry name" value="S-adenosyl-L-methionine-dependent methyltransferases"/>
    <property type="match status" value="1"/>
</dbReference>
<keyword evidence="1" id="KW-0472">Membrane</keyword>
<keyword evidence="3" id="KW-1185">Reference proteome</keyword>
<dbReference type="Pfam" id="PF01564">
    <property type="entry name" value="Spermine_synth"/>
    <property type="match status" value="1"/>
</dbReference>
<evidence type="ECO:0008006" key="4">
    <source>
        <dbReference type="Google" id="ProtNLM"/>
    </source>
</evidence>
<feature type="transmembrane region" description="Helical" evidence="1">
    <location>
        <begin position="44"/>
        <end position="61"/>
    </location>
</feature>
<evidence type="ECO:0000313" key="2">
    <source>
        <dbReference type="EMBL" id="CAD6186502.1"/>
    </source>
</evidence>